<keyword evidence="2" id="KW-1185">Reference proteome</keyword>
<dbReference type="AlphaFoldDB" id="A0A2K9LKU0"/>
<dbReference type="EMBL" id="CP022684">
    <property type="protein sequence ID" value="AUM12976.1"/>
    <property type="molecule type" value="Genomic_DNA"/>
</dbReference>
<dbReference type="Proteomes" id="UP000235116">
    <property type="component" value="Chromosome"/>
</dbReference>
<reference evidence="2" key="1">
    <citation type="submission" date="2017-08" db="EMBL/GenBank/DDBJ databases">
        <title>Direct submision.</title>
        <authorList>
            <person name="Kim S.-J."/>
            <person name="Rhee S.-K."/>
        </authorList>
    </citation>
    <scope>NUCLEOTIDE SEQUENCE [LARGE SCALE GENOMIC DNA]</scope>
    <source>
        <strain evidence="2">GI5</strain>
    </source>
</reference>
<evidence type="ECO:0000313" key="1">
    <source>
        <dbReference type="EMBL" id="AUM12976.1"/>
    </source>
</evidence>
<dbReference type="OrthoDB" id="2656750at2"/>
<evidence type="ECO:0000313" key="2">
    <source>
        <dbReference type="Proteomes" id="UP000235116"/>
    </source>
</evidence>
<protein>
    <submittedName>
        <fullName evidence="1">Uncharacterized protein</fullName>
    </submittedName>
</protein>
<proteinExistence type="predicted"/>
<sequence length="102" mass="11682">MSNNLFISFELSEQNEEQEKFKKLLGALGNSTPLLNNCWYINSSYNAEEALKILGRAMTKEDKLVIANTATDSVMWAGLEEREARRIRQNWKMSLNKPKLAS</sequence>
<name>A0A2K9LKU0_9GAMM</name>
<dbReference type="RefSeq" id="WP_101894355.1">
    <property type="nucleotide sequence ID" value="NZ_CP022684.1"/>
</dbReference>
<dbReference type="KEGG" id="kak:Kalk_11310"/>
<gene>
    <name evidence="1" type="ORF">Kalk_11310</name>
</gene>
<organism evidence="1 2">
    <name type="scientific">Ketobacter alkanivorans</name>
    <dbReference type="NCBI Taxonomy" id="1917421"/>
    <lineage>
        <taxon>Bacteria</taxon>
        <taxon>Pseudomonadati</taxon>
        <taxon>Pseudomonadota</taxon>
        <taxon>Gammaproteobacteria</taxon>
        <taxon>Pseudomonadales</taxon>
        <taxon>Ketobacteraceae</taxon>
        <taxon>Ketobacter</taxon>
    </lineage>
</organism>
<accession>A0A2K9LKU0</accession>